<evidence type="ECO:0000256" key="2">
    <source>
        <dbReference type="ARBA" id="ARBA00008520"/>
    </source>
</evidence>
<comment type="subcellular location">
    <subcellularLocation>
        <location evidence="1">Periplasm</location>
    </subcellularLocation>
</comment>
<protein>
    <submittedName>
        <fullName evidence="4">ABC-type sugar transport system, periplasmic component</fullName>
    </submittedName>
</protein>
<organism evidence="4 5">
    <name type="scientific">Pseudocitrobacter vendiensis</name>
    <dbReference type="NCBI Taxonomy" id="2488306"/>
    <lineage>
        <taxon>Bacteria</taxon>
        <taxon>Pseudomonadati</taxon>
        <taxon>Pseudomonadota</taxon>
        <taxon>Gammaproteobacteria</taxon>
        <taxon>Enterobacterales</taxon>
        <taxon>Enterobacteriaceae</taxon>
        <taxon>Pseudocitrobacter</taxon>
    </lineage>
</organism>
<proteinExistence type="inferred from homology"/>
<dbReference type="Proteomes" id="UP001152651">
    <property type="component" value="Unassembled WGS sequence"/>
</dbReference>
<feature type="signal peptide" evidence="3">
    <location>
        <begin position="1"/>
        <end position="21"/>
    </location>
</feature>
<dbReference type="Pfam" id="PF01547">
    <property type="entry name" value="SBP_bac_1"/>
    <property type="match status" value="1"/>
</dbReference>
<keyword evidence="4" id="KW-0813">Transport</keyword>
<evidence type="ECO:0000256" key="1">
    <source>
        <dbReference type="ARBA" id="ARBA00004418"/>
    </source>
</evidence>
<evidence type="ECO:0000313" key="5">
    <source>
        <dbReference type="Proteomes" id="UP001152651"/>
    </source>
</evidence>
<evidence type="ECO:0000313" key="4">
    <source>
        <dbReference type="EMBL" id="CAH6635509.1"/>
    </source>
</evidence>
<dbReference type="InterPro" id="IPR006059">
    <property type="entry name" value="SBP"/>
</dbReference>
<reference evidence="4" key="1">
    <citation type="submission" date="2022-05" db="EMBL/GenBank/DDBJ databases">
        <authorList>
            <person name="Blom J."/>
        </authorList>
    </citation>
    <scope>NUCLEOTIDE SEQUENCE</scope>
    <source>
        <strain evidence="4">Type strain: CPO20170097</strain>
    </source>
</reference>
<evidence type="ECO:0000256" key="3">
    <source>
        <dbReference type="SAM" id="SignalP"/>
    </source>
</evidence>
<dbReference type="InterPro" id="IPR050490">
    <property type="entry name" value="Bact_solute-bd_prot1"/>
</dbReference>
<dbReference type="Gene3D" id="3.40.190.10">
    <property type="entry name" value="Periplasmic binding protein-like II"/>
    <property type="match status" value="2"/>
</dbReference>
<comment type="caution">
    <text evidence="4">The sequence shown here is derived from an EMBL/GenBank/DDBJ whole genome shotgun (WGS) entry which is preliminary data.</text>
</comment>
<dbReference type="RefSeq" id="WP_253896726.1">
    <property type="nucleotide sequence ID" value="NZ_CALSBS010000001.1"/>
</dbReference>
<keyword evidence="3" id="KW-0732">Signal</keyword>
<feature type="chain" id="PRO_5045159125" evidence="3">
    <location>
        <begin position="22"/>
        <end position="429"/>
    </location>
</feature>
<dbReference type="EMBL" id="CALSBS010000001">
    <property type="protein sequence ID" value="CAH6635509.1"/>
    <property type="molecule type" value="Genomic_DNA"/>
</dbReference>
<accession>A0ABM9F437</accession>
<keyword evidence="5" id="KW-1185">Reference proteome</keyword>
<dbReference type="PANTHER" id="PTHR43649:SF11">
    <property type="entry name" value="ABC TRANSPORTER SUBSTRATE-BINDING PROTEIN YESO-RELATED"/>
    <property type="match status" value="1"/>
</dbReference>
<comment type="similarity">
    <text evidence="2">Belongs to the bacterial solute-binding protein 1 family.</text>
</comment>
<dbReference type="PANTHER" id="PTHR43649">
    <property type="entry name" value="ARABINOSE-BINDING PROTEIN-RELATED"/>
    <property type="match status" value="1"/>
</dbReference>
<keyword evidence="4" id="KW-0762">Sugar transport</keyword>
<sequence>MKKSVLLMLACCAFSAMPILAHSADQVELRFAWWGGKARNQATMKALEAFQAKYPNIKVKAEYTGWDGFYPRLTTQMNSNTEADVIQTNWNWLTLLSKKGDGFYDLNKLSQPLGLDQYPPEALATTTVNGKINAIPISSNVMLFFYNAATWKKAGVEFPKTWDELLATGPVFKQKLGDNYYPLILSEQDALLMLRSYMYQKNQKEMIDEKTKKIAWSHEELVEALTFYRKLADNHVIPDTKAMASFGKGVNYEMKPWINGEWGGVYNWNVLYTAESQNLKNPSDLVMGPYPMHKDAKDAGQFSKTALMYSISRNTKHPQEAALLLHFLMSEPEGVLPVGLERGAPLSHDGEKILRDAGILKDEDPVIAGLIQSKSMPNKSTAMPYLEDPQFGALFTAARESIDHGKASIDEAATTFEEQANRILRRIMR</sequence>
<dbReference type="SUPFAM" id="SSF53850">
    <property type="entry name" value="Periplasmic binding protein-like II"/>
    <property type="match status" value="1"/>
</dbReference>
<name>A0ABM9F437_9ENTR</name>
<gene>
    <name evidence="4" type="ORF">FBBNIHIM_01605</name>
</gene>